<evidence type="ECO:0000313" key="4">
    <source>
        <dbReference type="EMBL" id="AUX20194.1"/>
    </source>
</evidence>
<dbReference type="EMBL" id="CP012670">
    <property type="protein sequence ID" value="AUX20194.1"/>
    <property type="molecule type" value="Genomic_DNA"/>
</dbReference>
<feature type="domain" description="SHSP" evidence="3">
    <location>
        <begin position="43"/>
        <end position="154"/>
    </location>
</feature>
<dbReference type="InterPro" id="IPR031107">
    <property type="entry name" value="Small_HSP"/>
</dbReference>
<dbReference type="InterPro" id="IPR008978">
    <property type="entry name" value="HSP20-like_chaperone"/>
</dbReference>
<dbReference type="Proteomes" id="UP000295781">
    <property type="component" value="Chromosome"/>
</dbReference>
<evidence type="ECO:0000259" key="3">
    <source>
        <dbReference type="PROSITE" id="PS01031"/>
    </source>
</evidence>
<accession>A0A4P2PU82</accession>
<reference evidence="4 5" key="1">
    <citation type="submission" date="2015-09" db="EMBL/GenBank/DDBJ databases">
        <title>Sorangium comparison.</title>
        <authorList>
            <person name="Zaburannyi N."/>
            <person name="Bunk B."/>
            <person name="Overmann J."/>
            <person name="Mueller R."/>
        </authorList>
    </citation>
    <scope>NUCLEOTIDE SEQUENCE [LARGE SCALE GENOMIC DNA]</scope>
    <source>
        <strain evidence="4 5">So ceGT47</strain>
    </source>
</reference>
<dbReference type="OrthoDB" id="189458at2"/>
<evidence type="ECO:0000256" key="1">
    <source>
        <dbReference type="PROSITE-ProRule" id="PRU00285"/>
    </source>
</evidence>
<dbReference type="PROSITE" id="PS01031">
    <property type="entry name" value="SHSP"/>
    <property type="match status" value="1"/>
</dbReference>
<protein>
    <submittedName>
        <fullName evidence="4">Heat-shock protein Hsp20</fullName>
    </submittedName>
</protein>
<dbReference type="PANTHER" id="PTHR11527">
    <property type="entry name" value="HEAT-SHOCK PROTEIN 20 FAMILY MEMBER"/>
    <property type="match status" value="1"/>
</dbReference>
<organism evidence="4 5">
    <name type="scientific">Sorangium cellulosum</name>
    <name type="common">Polyangium cellulosum</name>
    <dbReference type="NCBI Taxonomy" id="56"/>
    <lineage>
        <taxon>Bacteria</taxon>
        <taxon>Pseudomonadati</taxon>
        <taxon>Myxococcota</taxon>
        <taxon>Polyangia</taxon>
        <taxon>Polyangiales</taxon>
        <taxon>Polyangiaceae</taxon>
        <taxon>Sorangium</taxon>
    </lineage>
</organism>
<dbReference type="RefSeq" id="WP_129345200.1">
    <property type="nucleotide sequence ID" value="NZ_CP012670.1"/>
</dbReference>
<dbReference type="InterPro" id="IPR002068">
    <property type="entry name" value="A-crystallin/Hsp20_dom"/>
</dbReference>
<dbReference type="SUPFAM" id="SSF49764">
    <property type="entry name" value="HSP20-like chaperones"/>
    <property type="match status" value="1"/>
</dbReference>
<evidence type="ECO:0000256" key="2">
    <source>
        <dbReference type="RuleBase" id="RU003616"/>
    </source>
</evidence>
<evidence type="ECO:0000313" key="5">
    <source>
        <dbReference type="Proteomes" id="UP000295781"/>
    </source>
</evidence>
<dbReference type="AlphaFoldDB" id="A0A4P2PU82"/>
<proteinExistence type="inferred from homology"/>
<name>A0A4P2PU82_SORCE</name>
<comment type="similarity">
    <text evidence="1 2">Belongs to the small heat shock protein (HSP20) family.</text>
</comment>
<sequence length="154" mass="17438">MLNRFTDFDRTFAMMDELRRRMDRVFEEYEAPRSSLRGEFDQAPRVAPGPRIHLFDTGKALVVKADLPGLTEKDVHISLNQDVLTLSGERKSETPEGYLVHRKERGAVRFSRSFTLPSKVDPEKTSAVLKNGVLTLTLNKAAEAQPRQIAVIAR</sequence>
<gene>
    <name evidence="4" type="ORF">SOCEGT47_006590</name>
</gene>
<dbReference type="CDD" id="cd06464">
    <property type="entry name" value="ACD_sHsps-like"/>
    <property type="match status" value="1"/>
</dbReference>
<dbReference type="Pfam" id="PF00011">
    <property type="entry name" value="HSP20"/>
    <property type="match status" value="1"/>
</dbReference>
<dbReference type="Gene3D" id="2.60.40.790">
    <property type="match status" value="1"/>
</dbReference>